<sequence>MDIRSENPSSVLSSWRSAWKDSNEDTVYLTAWKGALDQLTTHHDVSSNTHFLCLKIKPELFEVLNKVRSIGEVGLKPGAIELITDKVVEDDVLVGDNDLANWSNHHERIYGDGKDTELIEDDEDSFGRTLGEVVSWGDQMTTECRTQKDDLMSDTCKPEKWLKCSDFDEKSILDCEDIKLTKPVRLIRHDEGIVSDVVGLGCMQVDSFYQDNPKWYDSPCALDTGTDCGDSGFRHGEIL</sequence>
<evidence type="ECO:0000313" key="3">
    <source>
        <dbReference type="Proteomes" id="UP000008827"/>
    </source>
</evidence>
<dbReference type="Gramene" id="RCW19468">
    <property type="protein sequence ID" value="RCW19468"/>
    <property type="gene ID" value="GLYMA_03G023400"/>
</dbReference>
<dbReference type="ExpressionAtlas" id="A0A368UIC8">
    <property type="expression patterns" value="baseline"/>
</dbReference>
<dbReference type="EnsemblPlants" id="RCW19468">
    <property type="protein sequence ID" value="RCW19468"/>
    <property type="gene ID" value="GLYMA_03G023400"/>
</dbReference>
<accession>A0A368UIC8</accession>
<reference evidence="1 2" key="1">
    <citation type="journal article" date="2010" name="Nature">
        <title>Genome sequence of the palaeopolyploid soybean.</title>
        <authorList>
            <person name="Schmutz J."/>
            <person name="Cannon S.B."/>
            <person name="Schlueter J."/>
            <person name="Ma J."/>
            <person name="Mitros T."/>
            <person name="Nelson W."/>
            <person name="Hyten D.L."/>
            <person name="Song Q."/>
            <person name="Thelen J.J."/>
            <person name="Cheng J."/>
            <person name="Xu D."/>
            <person name="Hellsten U."/>
            <person name="May G.D."/>
            <person name="Yu Y."/>
            <person name="Sakurai T."/>
            <person name="Umezawa T."/>
            <person name="Bhattacharyya M.K."/>
            <person name="Sandhu D."/>
            <person name="Valliyodan B."/>
            <person name="Lindquist E."/>
            <person name="Peto M."/>
            <person name="Grant D."/>
            <person name="Shu S."/>
            <person name="Goodstein D."/>
            <person name="Barry K."/>
            <person name="Futrell-Griggs M."/>
            <person name="Abernathy B."/>
            <person name="Du J."/>
            <person name="Tian Z."/>
            <person name="Zhu L."/>
            <person name="Gill N."/>
            <person name="Joshi T."/>
            <person name="Libault M."/>
            <person name="Sethuraman A."/>
            <person name="Zhang X.-C."/>
            <person name="Shinozaki K."/>
            <person name="Nguyen H.T."/>
            <person name="Wing R.A."/>
            <person name="Cregan P."/>
            <person name="Specht J."/>
            <person name="Grimwood J."/>
            <person name="Rokhsar D."/>
            <person name="Stacey G."/>
            <person name="Shoemaker R.C."/>
            <person name="Jackson S.A."/>
        </authorList>
    </citation>
    <scope>NUCLEOTIDE SEQUENCE</scope>
    <source>
        <strain evidence="2">cv. Williams 82</strain>
        <tissue evidence="1">Callus</tissue>
    </source>
</reference>
<dbReference type="OMA" id="HIRTECR"/>
<keyword evidence="3" id="KW-1185">Reference proteome</keyword>
<organism evidence="1">
    <name type="scientific">Glycine max</name>
    <name type="common">Soybean</name>
    <name type="synonym">Glycine hispida</name>
    <dbReference type="NCBI Taxonomy" id="3847"/>
    <lineage>
        <taxon>Eukaryota</taxon>
        <taxon>Viridiplantae</taxon>
        <taxon>Streptophyta</taxon>
        <taxon>Embryophyta</taxon>
        <taxon>Tracheophyta</taxon>
        <taxon>Spermatophyta</taxon>
        <taxon>Magnoliopsida</taxon>
        <taxon>eudicotyledons</taxon>
        <taxon>Gunneridae</taxon>
        <taxon>Pentapetalae</taxon>
        <taxon>rosids</taxon>
        <taxon>fabids</taxon>
        <taxon>Fabales</taxon>
        <taxon>Fabaceae</taxon>
        <taxon>Papilionoideae</taxon>
        <taxon>50 kb inversion clade</taxon>
        <taxon>NPAAA clade</taxon>
        <taxon>indigoferoid/millettioid clade</taxon>
        <taxon>Phaseoleae</taxon>
        <taxon>Glycine</taxon>
        <taxon>Glycine subgen. Soja</taxon>
    </lineage>
</organism>
<dbReference type="AlphaFoldDB" id="A0A368UIC8"/>
<dbReference type="EMBL" id="CM000836">
    <property type="protein sequence ID" value="RCW19468.1"/>
    <property type="molecule type" value="Genomic_DNA"/>
</dbReference>
<protein>
    <submittedName>
        <fullName evidence="1 2">Uncharacterized protein</fullName>
    </submittedName>
</protein>
<evidence type="ECO:0000313" key="2">
    <source>
        <dbReference type="EnsemblPlants" id="RCW19468"/>
    </source>
</evidence>
<dbReference type="InParanoid" id="A0A368UIC8"/>
<dbReference type="PANTHER" id="PTHR37745">
    <property type="entry name" value="EXPRESSED PROTEIN"/>
    <property type="match status" value="1"/>
</dbReference>
<reference evidence="1" key="2">
    <citation type="submission" date="2018-07" db="EMBL/GenBank/DDBJ databases">
        <title>WGS assembly of Glycine max.</title>
        <authorList>
            <person name="Schmutz J."/>
            <person name="Cannon S."/>
            <person name="Schlueter J."/>
            <person name="Ma J."/>
            <person name="Mitros T."/>
            <person name="Nelson W."/>
            <person name="Hyten D."/>
            <person name="Song Q."/>
            <person name="Thelen J."/>
            <person name="Cheng J."/>
            <person name="Xu D."/>
            <person name="Hellsten U."/>
            <person name="May G."/>
            <person name="Yu Y."/>
            <person name="Sakurai T."/>
            <person name="Umezawa T."/>
            <person name="Bhattacharyya M."/>
            <person name="Sandhu D."/>
            <person name="Valliyodan B."/>
            <person name="Lindquist E."/>
            <person name="Peto M."/>
            <person name="Grant D."/>
            <person name="Shu S."/>
            <person name="Goodstein D."/>
            <person name="Barry K."/>
            <person name="Futrell-Griggs M."/>
            <person name="Abernathy B."/>
            <person name="Du J."/>
            <person name="Tian Z."/>
            <person name="Zhu L."/>
            <person name="Gill N."/>
            <person name="Joshi T."/>
            <person name="Libault M."/>
            <person name="Sethuraman A."/>
            <person name="Zhang X."/>
            <person name="Shinozaki K."/>
            <person name="Nguyen H."/>
            <person name="Wing R."/>
            <person name="Cregan P."/>
            <person name="Specht J."/>
            <person name="Grimwood J."/>
            <person name="Rokhsar D."/>
            <person name="Stacey G."/>
            <person name="Shoemaker R."/>
            <person name="Jackson S."/>
        </authorList>
    </citation>
    <scope>NUCLEOTIDE SEQUENCE</scope>
    <source>
        <tissue evidence="1">Callus</tissue>
    </source>
</reference>
<proteinExistence type="predicted"/>
<reference evidence="2" key="3">
    <citation type="submission" date="2019-01" db="UniProtKB">
        <authorList>
            <consortium name="EnsemblPlants"/>
        </authorList>
    </citation>
    <scope>IDENTIFICATION</scope>
    <source>
        <strain evidence="2">Williams 82</strain>
    </source>
</reference>
<gene>
    <name evidence="1" type="ORF">GLYMA_03G023400</name>
</gene>
<dbReference type="PaxDb" id="3847-GLYMA03G02661.1"/>
<dbReference type="PANTHER" id="PTHR37745:SF1">
    <property type="entry name" value="EXPRESSED PROTEIN"/>
    <property type="match status" value="1"/>
</dbReference>
<name>A0A368UIC8_SOYBN</name>
<dbReference type="Proteomes" id="UP000008827">
    <property type="component" value="Chromosome 3"/>
</dbReference>
<evidence type="ECO:0000313" key="1">
    <source>
        <dbReference type="EMBL" id="RCW19468.1"/>
    </source>
</evidence>